<name>A0A150WMU1_BDEBC</name>
<dbReference type="EMBL" id="LUKE01000001">
    <property type="protein sequence ID" value="KYG65730.1"/>
    <property type="molecule type" value="Genomic_DNA"/>
</dbReference>
<evidence type="ECO:0000313" key="3">
    <source>
        <dbReference type="Proteomes" id="UP000075320"/>
    </source>
</evidence>
<sequence length="308" mass="32035">MKASKIGLFLVMGLTIITFQNCSKVGLQVQDMAKLQGDDNFEAGVDVPVVDQPDHNDDSDNNDGGPKDGGPKAGMPDDTSSTPPAAPLDATCKGLISSSTAIAYDSVAAANSVEKNYAIHSLEEAINYETVGKVSNGSANTVSVTARSIAQVSNFSVNKLFLNATAIGKISSFSSSQVVAVARSIDQISSFSANLCLSLQELGTLSNLSSDLTIMGRGENGARAKVKEIEHISALMSLHNVDVESIQSGSIRVRAENVNIGSISSGSGTIYLVDSKIDSVSKFSGTIHLYGNSSVGSSVSSSVRIVKH</sequence>
<proteinExistence type="predicted"/>
<evidence type="ECO:0000256" key="1">
    <source>
        <dbReference type="SAM" id="MobiDB-lite"/>
    </source>
</evidence>
<comment type="caution">
    <text evidence="2">The sequence shown here is derived from an EMBL/GenBank/DDBJ whole genome shotgun (WGS) entry which is preliminary data.</text>
</comment>
<reference evidence="2 3" key="1">
    <citation type="submission" date="2016-03" db="EMBL/GenBank/DDBJ databases">
        <authorList>
            <person name="Ploux O."/>
        </authorList>
    </citation>
    <scope>NUCLEOTIDE SEQUENCE [LARGE SCALE GENOMIC DNA]</scope>
    <source>
        <strain evidence="2 3">R0</strain>
    </source>
</reference>
<accession>A0A150WMU1</accession>
<dbReference type="Proteomes" id="UP000075320">
    <property type="component" value="Unassembled WGS sequence"/>
</dbReference>
<dbReference type="AlphaFoldDB" id="A0A150WMU1"/>
<protein>
    <submittedName>
        <fullName evidence="2">Uncharacterized protein</fullName>
    </submittedName>
</protein>
<evidence type="ECO:0000313" key="2">
    <source>
        <dbReference type="EMBL" id="KYG65730.1"/>
    </source>
</evidence>
<keyword evidence="3" id="KW-1185">Reference proteome</keyword>
<feature type="region of interest" description="Disordered" evidence="1">
    <location>
        <begin position="44"/>
        <end position="88"/>
    </location>
</feature>
<gene>
    <name evidence="2" type="ORF">AZI86_01245</name>
</gene>
<organism evidence="2 3">
    <name type="scientific">Bdellovibrio bacteriovorus</name>
    <dbReference type="NCBI Taxonomy" id="959"/>
    <lineage>
        <taxon>Bacteria</taxon>
        <taxon>Pseudomonadati</taxon>
        <taxon>Bdellovibrionota</taxon>
        <taxon>Bdellovibrionia</taxon>
        <taxon>Bdellovibrionales</taxon>
        <taxon>Pseudobdellovibrionaceae</taxon>
        <taxon>Bdellovibrio</taxon>
    </lineage>
</organism>
<dbReference type="RefSeq" id="WP_061833274.1">
    <property type="nucleotide sequence ID" value="NZ_LUKE01000001.1"/>
</dbReference>
<dbReference type="OrthoDB" id="9863028at2"/>